<keyword evidence="5" id="KW-0863">Zinc-finger</keyword>
<dbReference type="NCBIfam" id="TIGR00143">
    <property type="entry name" value="hypF"/>
    <property type="match status" value="1"/>
</dbReference>
<sequence length="776" mass="82223">MRPVLRAAGVGGSRQRLRIEATGAIQGVGFRPFVYRLAASEGLGGFVRNTGDGVVLEVEGPVQALTRFVERFDTEAAAPMSVRARRVEEIDPQGADTFEIAPSTCEAERLAVVLPDLAVCGECLAEMSDPGDRRYRYPFTTCMHCGPRFSIINGVPYDRVRTSMRQFKMCTACQAEYDDPASRRFHAETNACPMCGPTLALWDVAGNERAAGGQALSEAVDALRQGAIVAMKGLGGFQLLADARNELTVQRLRARKGRPSKPFAIMVPTCDDAAALAEIDAVERALLCSAAAPIVLLRSRSDGAKLARAVAPGHNAWLGVMLPYTPLHHLLMRELGFPVVATSGNRSGEPVVASEHEALERLGGLAECFLVHDRPILHPVDDPVVRVIAGEPVVLRHARGYAPLDLALNGRETPDTACVALGAHGKSAVALASKGSVVLGPYIGDLDGSEARAAFARSIATMKALYGVTPGVVACDAHPDYYSTQYAQRQASEPRRVPHHLAHVLSGMVEHGLEGPLLGVAWDGTGYGDDGSVWGGEFLAIDAGRCRRVAHLLPFRLPGGEAAARQPTRAALGVLHAMHGEAALSMTSLAPVTAFTAHQRGLFVAMLGRGICSPWTSSAGRLFDAAAAILGLCSHSSFEGEAAIALESAATGAAWAYPLEAPVLREEGRTLIADWRPAVASLTRAIAEQVPAGPLARGFHEALADLIVAVARRVGMHRVLLTGGCFQNAMLALGAIDRLRTAGFDVRTHHRVPPNDGGLAVGQAAFALRPLIEEKA</sequence>
<dbReference type="InterPro" id="IPR004421">
    <property type="entry name" value="Carbamoyltransferase_HypF"/>
</dbReference>
<feature type="domain" description="Acylphosphatase-like" evidence="10">
    <location>
        <begin position="16"/>
        <end position="102"/>
    </location>
</feature>
<protein>
    <recommendedName>
        <fullName evidence="8">Carbamoyltransferase HypF</fullName>
        <ecNumber evidence="8">6.2.-.-</ecNumber>
    </recommendedName>
</protein>
<comment type="catalytic activity">
    <reaction evidence="7 8">
        <text>C-terminal L-cysteinyl-[HypE protein] + carbamoyl phosphate + ATP + H2O = C-terminal S-carboxamide-L-cysteinyl-[HypE protein] + AMP + phosphate + diphosphate + H(+)</text>
        <dbReference type="Rhea" id="RHEA:55636"/>
        <dbReference type="Rhea" id="RHEA-COMP:14247"/>
        <dbReference type="Rhea" id="RHEA-COMP:14392"/>
        <dbReference type="ChEBI" id="CHEBI:15377"/>
        <dbReference type="ChEBI" id="CHEBI:15378"/>
        <dbReference type="ChEBI" id="CHEBI:30616"/>
        <dbReference type="ChEBI" id="CHEBI:33019"/>
        <dbReference type="ChEBI" id="CHEBI:43474"/>
        <dbReference type="ChEBI" id="CHEBI:58228"/>
        <dbReference type="ChEBI" id="CHEBI:76913"/>
        <dbReference type="ChEBI" id="CHEBI:139126"/>
        <dbReference type="ChEBI" id="CHEBI:456215"/>
    </reaction>
</comment>
<proteinExistence type="inferred from homology"/>
<name>A0A8T6ZHM0_9BURK</name>
<dbReference type="Gene3D" id="3.30.110.120">
    <property type="match status" value="1"/>
</dbReference>
<evidence type="ECO:0000313" key="12">
    <source>
        <dbReference type="EMBL" id="NLP64727.1"/>
    </source>
</evidence>
<dbReference type="InterPro" id="IPR051060">
    <property type="entry name" value="Carbamoyltrans_HypF-like"/>
</dbReference>
<dbReference type="Pfam" id="PF17788">
    <property type="entry name" value="HypF_C"/>
    <property type="match status" value="1"/>
</dbReference>
<dbReference type="SUPFAM" id="SSF55821">
    <property type="entry name" value="YrdC/RibB"/>
    <property type="match status" value="1"/>
</dbReference>
<dbReference type="InterPro" id="IPR011125">
    <property type="entry name" value="Znf_HypF"/>
</dbReference>
<dbReference type="Pfam" id="PF00708">
    <property type="entry name" value="Acylphosphatase"/>
    <property type="match status" value="1"/>
</dbReference>
<dbReference type="PANTHER" id="PTHR42959">
    <property type="entry name" value="CARBAMOYLTRANSFERASE"/>
    <property type="match status" value="1"/>
</dbReference>
<comment type="caution">
    <text evidence="12">The sequence shown here is derived from an EMBL/GenBank/DDBJ whole genome shotgun (WGS) entry which is preliminary data.</text>
</comment>
<keyword evidence="6" id="KW-0862">Zinc</keyword>
<comment type="pathway">
    <text evidence="1 8">Protein modification; [NiFe] hydrogenase maturation.</text>
</comment>
<evidence type="ECO:0000313" key="13">
    <source>
        <dbReference type="Proteomes" id="UP000030460"/>
    </source>
</evidence>
<dbReference type="InterPro" id="IPR055128">
    <property type="entry name" value="HypF_C_2"/>
</dbReference>
<reference evidence="12" key="1">
    <citation type="journal article" date="2015" name="Genome Announc.">
        <title>Draft Genome Sequence of the Polyhydroxyalkanoate-Producing Bacterium Burkholderia sacchari LMG 19450 Isolated from Brazilian Sugarcane Plantation Soil.</title>
        <authorList>
            <person name="Alexandrino P.M."/>
            <person name="Mendonca T.T."/>
            <person name="Guaman Bautista L.P."/>
            <person name="Cherix J."/>
            <person name="Lozano-Sakalauskas G.C."/>
            <person name="Fujita A."/>
            <person name="Ramos Filho E."/>
            <person name="Long P."/>
            <person name="Padilla G."/>
            <person name="Taciro M.K."/>
            <person name="Gomez J.G."/>
            <person name="Silva L.F."/>
        </authorList>
    </citation>
    <scope>NUCLEOTIDE SEQUENCE</scope>
    <source>
        <strain evidence="12">LMG 19450</strain>
    </source>
</reference>
<dbReference type="AlphaFoldDB" id="A0A8T6ZHM0"/>
<comment type="catalytic activity">
    <reaction evidence="9">
        <text>an acyl phosphate + H2O = a carboxylate + phosphate + H(+)</text>
        <dbReference type="Rhea" id="RHEA:14965"/>
        <dbReference type="ChEBI" id="CHEBI:15377"/>
        <dbReference type="ChEBI" id="CHEBI:15378"/>
        <dbReference type="ChEBI" id="CHEBI:29067"/>
        <dbReference type="ChEBI" id="CHEBI:43474"/>
        <dbReference type="ChEBI" id="CHEBI:59918"/>
        <dbReference type="EC" id="3.6.1.7"/>
    </reaction>
</comment>
<comment type="function">
    <text evidence="8">Involved in the maturation of [NiFe] hydrogenases. Along with HypE, it catalyzes the synthesis of the CN ligands of the active site iron of [NiFe]-hydrogenases. HypF functions as a carbamoyl transferase using carbamoylphosphate as a substrate and transferring the carboxamido moiety in an ATP-dependent reaction to the thiolate of the C-terminal cysteine of HypE yielding a protein-S-carboxamide.</text>
</comment>
<dbReference type="PANTHER" id="PTHR42959:SF1">
    <property type="entry name" value="CARBAMOYLTRANSFERASE HYPF"/>
    <property type="match status" value="1"/>
</dbReference>
<evidence type="ECO:0000256" key="9">
    <source>
        <dbReference type="PROSITE-ProRule" id="PRU00520"/>
    </source>
</evidence>
<dbReference type="PROSITE" id="PS51160">
    <property type="entry name" value="ACYLPHOSPHATASE_3"/>
    <property type="match status" value="1"/>
</dbReference>
<keyword evidence="13" id="KW-1185">Reference proteome</keyword>
<dbReference type="GO" id="GO:0008270">
    <property type="term" value="F:zinc ion binding"/>
    <property type="evidence" value="ECO:0007669"/>
    <property type="project" value="UniProtKB-KW"/>
</dbReference>
<dbReference type="OrthoDB" id="9808093at2"/>
<evidence type="ECO:0000256" key="1">
    <source>
        <dbReference type="ARBA" id="ARBA00004711"/>
    </source>
</evidence>
<dbReference type="PROSITE" id="PS51163">
    <property type="entry name" value="YRDC"/>
    <property type="match status" value="1"/>
</dbReference>
<keyword evidence="4" id="KW-0479">Metal-binding</keyword>
<evidence type="ECO:0000256" key="4">
    <source>
        <dbReference type="ARBA" id="ARBA00022723"/>
    </source>
</evidence>
<evidence type="ECO:0000256" key="3">
    <source>
        <dbReference type="ARBA" id="ARBA00022598"/>
    </source>
</evidence>
<comment type="similarity">
    <text evidence="2 8">Belongs to the carbamoyltransferase HypF family.</text>
</comment>
<dbReference type="InterPro" id="IPR001792">
    <property type="entry name" value="Acylphosphatase-like_dom"/>
</dbReference>
<feature type="active site" evidence="9">
    <location>
        <position position="49"/>
    </location>
</feature>
<dbReference type="PIRSF" id="PIRSF006256">
    <property type="entry name" value="CMPcnvr_hdrg_mat"/>
    <property type="match status" value="1"/>
</dbReference>
<dbReference type="InterPro" id="IPR036046">
    <property type="entry name" value="Acylphosphatase-like_dom_sf"/>
</dbReference>
<evidence type="ECO:0000256" key="8">
    <source>
        <dbReference type="PIRNR" id="PIRNR006256"/>
    </source>
</evidence>
<dbReference type="SUPFAM" id="SSF54975">
    <property type="entry name" value="Acylphosphatase/BLUF domain-like"/>
    <property type="match status" value="1"/>
</dbReference>
<evidence type="ECO:0000256" key="7">
    <source>
        <dbReference type="ARBA" id="ARBA00048220"/>
    </source>
</evidence>
<dbReference type="Proteomes" id="UP000030460">
    <property type="component" value="Unassembled WGS sequence"/>
</dbReference>
<dbReference type="GO" id="GO:0051604">
    <property type="term" value="P:protein maturation"/>
    <property type="evidence" value="ECO:0007669"/>
    <property type="project" value="TreeGrafter"/>
</dbReference>
<dbReference type="EC" id="6.2.-.-" evidence="8"/>
<reference evidence="12" key="2">
    <citation type="submission" date="2020-04" db="EMBL/GenBank/DDBJ databases">
        <authorList>
            <person name="Alexandrino P."/>
            <person name="Mendonca T."/>
            <person name="Guaman L."/>
            <person name="Cherix J."/>
            <person name="Lozano-Sakalauskas G."/>
            <person name="Fujita A."/>
            <person name="Filho E.R."/>
            <person name="Long P."/>
            <person name="Padilla G."/>
            <person name="Taciro M.K."/>
            <person name="Gomez J.G."/>
            <person name="Silva L.F."/>
            <person name="Torres M."/>
        </authorList>
    </citation>
    <scope>NUCLEOTIDE SEQUENCE</scope>
    <source>
        <strain evidence="12">LMG 19450</strain>
    </source>
</reference>
<dbReference type="InterPro" id="IPR006070">
    <property type="entry name" value="Sua5-like_dom"/>
</dbReference>
<dbReference type="GO" id="GO:0016743">
    <property type="term" value="F:carboxyl- or carbamoyltransferase activity"/>
    <property type="evidence" value="ECO:0007669"/>
    <property type="project" value="UniProtKB-UniRule"/>
</dbReference>
<keyword evidence="9" id="KW-0378">Hydrolase</keyword>
<evidence type="ECO:0000256" key="2">
    <source>
        <dbReference type="ARBA" id="ARBA00008097"/>
    </source>
</evidence>
<accession>A0A8T6ZHM0</accession>
<gene>
    <name evidence="12" type="primary">hypF</name>
    <name evidence="12" type="ORF">NH14_026960</name>
</gene>
<dbReference type="Gene3D" id="3.90.870.50">
    <property type="match status" value="1"/>
</dbReference>
<dbReference type="EMBL" id="JTDB02000009">
    <property type="protein sequence ID" value="NLP64727.1"/>
    <property type="molecule type" value="Genomic_DNA"/>
</dbReference>
<dbReference type="Pfam" id="PF01300">
    <property type="entry name" value="Sua5_yciO_yrdC"/>
    <property type="match status" value="1"/>
</dbReference>
<dbReference type="InterPro" id="IPR043129">
    <property type="entry name" value="ATPase_NBD"/>
</dbReference>
<dbReference type="SUPFAM" id="SSF53067">
    <property type="entry name" value="Actin-like ATPase domain"/>
    <property type="match status" value="1"/>
</dbReference>
<dbReference type="GO" id="GO:0003725">
    <property type="term" value="F:double-stranded RNA binding"/>
    <property type="evidence" value="ECO:0007669"/>
    <property type="project" value="InterPro"/>
</dbReference>
<dbReference type="GO" id="GO:0003998">
    <property type="term" value="F:acylphosphatase activity"/>
    <property type="evidence" value="ECO:0007669"/>
    <property type="project" value="UniProtKB-EC"/>
</dbReference>
<keyword evidence="3" id="KW-0436">Ligase</keyword>
<evidence type="ECO:0000256" key="5">
    <source>
        <dbReference type="ARBA" id="ARBA00022771"/>
    </source>
</evidence>
<feature type="domain" description="YrdC-like" evidence="11">
    <location>
        <begin position="213"/>
        <end position="400"/>
    </location>
</feature>
<dbReference type="Pfam" id="PF07503">
    <property type="entry name" value="zf-HYPF"/>
    <property type="match status" value="2"/>
</dbReference>
<dbReference type="InterPro" id="IPR041440">
    <property type="entry name" value="HypF_C"/>
</dbReference>
<dbReference type="GO" id="GO:0016874">
    <property type="term" value="F:ligase activity"/>
    <property type="evidence" value="ECO:0007669"/>
    <property type="project" value="UniProtKB-UniRule"/>
</dbReference>
<dbReference type="InterPro" id="IPR017945">
    <property type="entry name" value="DHBP_synth_RibB-like_a/b_dom"/>
</dbReference>
<evidence type="ECO:0000259" key="10">
    <source>
        <dbReference type="PROSITE" id="PS51160"/>
    </source>
</evidence>
<organism evidence="12 13">
    <name type="scientific">Paraburkholderia sacchari</name>
    <dbReference type="NCBI Taxonomy" id="159450"/>
    <lineage>
        <taxon>Bacteria</taxon>
        <taxon>Pseudomonadati</taxon>
        <taxon>Pseudomonadota</taxon>
        <taxon>Betaproteobacteria</taxon>
        <taxon>Burkholderiales</taxon>
        <taxon>Burkholderiaceae</taxon>
        <taxon>Paraburkholderia</taxon>
    </lineage>
</organism>
<dbReference type="Gene3D" id="3.30.420.360">
    <property type="match status" value="1"/>
</dbReference>
<evidence type="ECO:0000256" key="6">
    <source>
        <dbReference type="ARBA" id="ARBA00022833"/>
    </source>
</evidence>
<dbReference type="Pfam" id="PF22521">
    <property type="entry name" value="HypF_C_2"/>
    <property type="match status" value="1"/>
</dbReference>
<evidence type="ECO:0000259" key="11">
    <source>
        <dbReference type="PROSITE" id="PS51163"/>
    </source>
</evidence>
<feature type="active site" evidence="9">
    <location>
        <position position="31"/>
    </location>
</feature>
<dbReference type="Gene3D" id="3.30.420.40">
    <property type="match status" value="1"/>
</dbReference>